<evidence type="ECO:0000256" key="1">
    <source>
        <dbReference type="ARBA" id="ARBA00003544"/>
    </source>
</evidence>
<comment type="function">
    <text evidence="1">Involved in the transposition of the insertion sequence IS5.</text>
</comment>
<evidence type="ECO:0000259" key="7">
    <source>
        <dbReference type="Pfam" id="PF05598"/>
    </source>
</evidence>
<dbReference type="InterPro" id="IPR047959">
    <property type="entry name" value="Transpos_IS5"/>
</dbReference>
<comment type="similarity">
    <text evidence="2">Belongs to the transposase 11 family.</text>
</comment>
<organism evidence="8 10">
    <name type="scientific">Modicisalibacter xianhensis</name>
    <dbReference type="NCBI Taxonomy" id="442341"/>
    <lineage>
        <taxon>Bacteria</taxon>
        <taxon>Pseudomonadati</taxon>
        <taxon>Pseudomonadota</taxon>
        <taxon>Gammaproteobacteria</taxon>
        <taxon>Oceanospirillales</taxon>
        <taxon>Halomonadaceae</taxon>
        <taxon>Modicisalibacter</taxon>
    </lineage>
</organism>
<dbReference type="NCBIfam" id="NF033581">
    <property type="entry name" value="transpos_IS5_4"/>
    <property type="match status" value="1"/>
</dbReference>
<feature type="domain" description="Transposase IS4-like" evidence="6">
    <location>
        <begin position="140"/>
        <end position="313"/>
    </location>
</feature>
<dbReference type="InterPro" id="IPR008490">
    <property type="entry name" value="Transposase_InsH_N"/>
</dbReference>
<dbReference type="EMBL" id="FOPY01000031">
    <property type="protein sequence ID" value="SFI22027.1"/>
    <property type="molecule type" value="Genomic_DNA"/>
</dbReference>
<dbReference type="GO" id="GO:0003677">
    <property type="term" value="F:DNA binding"/>
    <property type="evidence" value="ECO:0007669"/>
    <property type="project" value="UniProtKB-KW"/>
</dbReference>
<dbReference type="RefSeq" id="WP_092849456.1">
    <property type="nucleotide sequence ID" value="NZ_FOPY01000017.1"/>
</dbReference>
<keyword evidence="5" id="KW-0233">DNA recombination</keyword>
<keyword evidence="3" id="KW-0815">Transposition</keyword>
<gene>
    <name evidence="8" type="ORF">SAMN04487959_1171</name>
    <name evidence="9" type="ORF">SAMN04487959_1311</name>
</gene>
<evidence type="ECO:0000256" key="2">
    <source>
        <dbReference type="ARBA" id="ARBA00010075"/>
    </source>
</evidence>
<evidence type="ECO:0000313" key="10">
    <source>
        <dbReference type="Proteomes" id="UP000199040"/>
    </source>
</evidence>
<sequence length="332" mass="37063">MKQISFAQAEHQNKKKVTRRERFLAQMDALVPWQQLIEALSSSYFPNAAGKRGRPPIGLERMLRIYFLQQWYALADEALEDAIYDSQAMRDFIGIDLAVESVPDATTLLRFRHLLEKHALTQRIFEEINASLAEQGLFMREGTIVDATIVAAAHSTKNKARQRDPEMKQTRKGNQYFFGMKAHIGVDAVTGLTHSVAATSANVADVTMAGALVREDDKRVYGDAGYTGLWKYLDEEKDAPDSRCCIAAKRGTLKKMEDSSVKTLLLAIEKAKASIRAKVEHPFHVIKNLFGYRKVRYRGLAKNQAQLFTLFALGNLVLAGRCQGHANGASAS</sequence>
<evidence type="ECO:0000313" key="9">
    <source>
        <dbReference type="EMBL" id="SFI22027.1"/>
    </source>
</evidence>
<dbReference type="Pfam" id="PF01609">
    <property type="entry name" value="DDE_Tnp_1"/>
    <property type="match status" value="1"/>
</dbReference>
<proteinExistence type="inferred from homology"/>
<accession>A0A1I3FA66</accession>
<keyword evidence="10" id="KW-1185">Reference proteome</keyword>
<dbReference type="InterPro" id="IPR002559">
    <property type="entry name" value="Transposase_11"/>
</dbReference>
<dbReference type="STRING" id="442341.SAMN04487959_1171"/>
<protein>
    <submittedName>
        <fullName evidence="8">Transposase, IS4 family</fullName>
    </submittedName>
</protein>
<dbReference type="GO" id="GO:0006313">
    <property type="term" value="P:DNA transposition"/>
    <property type="evidence" value="ECO:0007669"/>
    <property type="project" value="InterPro"/>
</dbReference>
<feature type="domain" description="Transposase InsH N-terminal" evidence="7">
    <location>
        <begin position="14"/>
        <end position="113"/>
    </location>
</feature>
<dbReference type="GO" id="GO:0004803">
    <property type="term" value="F:transposase activity"/>
    <property type="evidence" value="ECO:0007669"/>
    <property type="project" value="InterPro"/>
</dbReference>
<evidence type="ECO:0000256" key="4">
    <source>
        <dbReference type="ARBA" id="ARBA00023125"/>
    </source>
</evidence>
<dbReference type="PANTHER" id="PTHR35604">
    <property type="entry name" value="TRANSPOSASE INSH FOR INSERTION SEQUENCE ELEMENT IS5A-RELATED"/>
    <property type="match status" value="1"/>
</dbReference>
<reference evidence="8 10" key="1">
    <citation type="submission" date="2016-10" db="EMBL/GenBank/DDBJ databases">
        <authorList>
            <person name="de Groot N.N."/>
        </authorList>
    </citation>
    <scope>NUCLEOTIDE SEQUENCE [LARGE SCALE GENOMIC DNA]</scope>
    <source>
        <strain evidence="8 10">CGMCC 1.6848</strain>
    </source>
</reference>
<evidence type="ECO:0000313" key="8">
    <source>
        <dbReference type="EMBL" id="SFI08106.1"/>
    </source>
</evidence>
<dbReference type="PANTHER" id="PTHR35604:SF2">
    <property type="entry name" value="TRANSPOSASE INSH FOR INSERTION SEQUENCE ELEMENT IS5A-RELATED"/>
    <property type="match status" value="1"/>
</dbReference>
<name>A0A1I3FA66_9GAMM</name>
<evidence type="ECO:0000259" key="6">
    <source>
        <dbReference type="Pfam" id="PF01609"/>
    </source>
</evidence>
<evidence type="ECO:0000256" key="3">
    <source>
        <dbReference type="ARBA" id="ARBA00022578"/>
    </source>
</evidence>
<dbReference type="AlphaFoldDB" id="A0A1I3FA66"/>
<dbReference type="Proteomes" id="UP000199040">
    <property type="component" value="Unassembled WGS sequence"/>
</dbReference>
<keyword evidence="4" id="KW-0238">DNA-binding</keyword>
<evidence type="ECO:0000256" key="5">
    <source>
        <dbReference type="ARBA" id="ARBA00023172"/>
    </source>
</evidence>
<dbReference type="Pfam" id="PF05598">
    <property type="entry name" value="DUF772"/>
    <property type="match status" value="1"/>
</dbReference>
<dbReference type="EMBL" id="FOPY01000017">
    <property type="protein sequence ID" value="SFI08106.1"/>
    <property type="molecule type" value="Genomic_DNA"/>
</dbReference>